<feature type="transmembrane region" description="Helical" evidence="1">
    <location>
        <begin position="6"/>
        <end position="25"/>
    </location>
</feature>
<keyword evidence="4" id="KW-1185">Reference proteome</keyword>
<dbReference type="RefSeq" id="WP_155440582.1">
    <property type="nucleotide sequence ID" value="NZ_WNLA01000014.1"/>
</dbReference>
<keyword evidence="1" id="KW-1133">Transmembrane helix</keyword>
<evidence type="ECO:0000256" key="1">
    <source>
        <dbReference type="SAM" id="Phobius"/>
    </source>
</evidence>
<sequence>MLLSKLIHFVVLPPASLLIVALIGLALRRRSPRTGRFLFRGALVVLLALSTRIVGNFMLAPLENSAPPLTAQAASGAQAIVVLTSGVVMQSPEYGGDDAPDESALARMRYAARVQHDTGLPLLVTGGRIYSAQKQSLAANMASALRHDFRTDVKWVEEASVNTAENAAFSASILLPAGIKRIVLVTHAMHMQRAEQVFRSAGFEVVPAPTAYYSTGPFNAFQLLPSSSGLSASYYACYEWIGLAWYRLRH</sequence>
<feature type="transmembrane region" description="Helical" evidence="1">
    <location>
        <begin position="37"/>
        <end position="59"/>
    </location>
</feature>
<dbReference type="GO" id="GO:0005886">
    <property type="term" value="C:plasma membrane"/>
    <property type="evidence" value="ECO:0007669"/>
    <property type="project" value="TreeGrafter"/>
</dbReference>
<dbReference type="AlphaFoldDB" id="A0A6L6Q4Z6"/>
<evidence type="ECO:0000313" key="3">
    <source>
        <dbReference type="EMBL" id="MTW04222.1"/>
    </source>
</evidence>
<keyword evidence="1" id="KW-0472">Membrane</keyword>
<protein>
    <submittedName>
        <fullName evidence="3">YdcF family protein</fullName>
    </submittedName>
</protein>
<evidence type="ECO:0000259" key="2">
    <source>
        <dbReference type="Pfam" id="PF02698"/>
    </source>
</evidence>
<dbReference type="OrthoDB" id="9809813at2"/>
<feature type="domain" description="DUF218" evidence="2">
    <location>
        <begin position="78"/>
        <end position="242"/>
    </location>
</feature>
<proteinExistence type="predicted"/>
<dbReference type="Proteomes" id="UP000484015">
    <property type="component" value="Unassembled WGS sequence"/>
</dbReference>
<name>A0A6L6Q4Z6_9BURK</name>
<dbReference type="InterPro" id="IPR003848">
    <property type="entry name" value="DUF218"/>
</dbReference>
<comment type="caution">
    <text evidence="3">The sequence shown here is derived from an EMBL/GenBank/DDBJ whole genome shotgun (WGS) entry which is preliminary data.</text>
</comment>
<dbReference type="InterPro" id="IPR051599">
    <property type="entry name" value="Cell_Envelope_Assoc"/>
</dbReference>
<keyword evidence="1" id="KW-0812">Transmembrane</keyword>
<reference evidence="3 4" key="1">
    <citation type="submission" date="2019-11" db="EMBL/GenBank/DDBJ databases">
        <title>Type strains purchased from KCTC, JCM and DSMZ.</title>
        <authorList>
            <person name="Lu H."/>
        </authorList>
    </citation>
    <scope>NUCLEOTIDE SEQUENCE [LARGE SCALE GENOMIC DNA]</scope>
    <source>
        <strain evidence="3 4">KCTC 42409</strain>
    </source>
</reference>
<dbReference type="InterPro" id="IPR014729">
    <property type="entry name" value="Rossmann-like_a/b/a_fold"/>
</dbReference>
<dbReference type="Pfam" id="PF02698">
    <property type="entry name" value="DUF218"/>
    <property type="match status" value="1"/>
</dbReference>
<dbReference type="Gene3D" id="3.40.50.620">
    <property type="entry name" value="HUPs"/>
    <property type="match status" value="1"/>
</dbReference>
<dbReference type="PANTHER" id="PTHR30336:SF4">
    <property type="entry name" value="ENVELOPE BIOGENESIS FACTOR ELYC"/>
    <property type="match status" value="1"/>
</dbReference>
<gene>
    <name evidence="3" type="ORF">GM668_19250</name>
</gene>
<dbReference type="PANTHER" id="PTHR30336">
    <property type="entry name" value="INNER MEMBRANE PROTEIN, PROBABLE PERMEASE"/>
    <property type="match status" value="1"/>
</dbReference>
<dbReference type="EMBL" id="WNLA01000014">
    <property type="protein sequence ID" value="MTW04222.1"/>
    <property type="molecule type" value="Genomic_DNA"/>
</dbReference>
<evidence type="ECO:0000313" key="4">
    <source>
        <dbReference type="Proteomes" id="UP000484015"/>
    </source>
</evidence>
<organism evidence="3 4">
    <name type="scientific">Pseudoduganella ginsengisoli</name>
    <dbReference type="NCBI Taxonomy" id="1462440"/>
    <lineage>
        <taxon>Bacteria</taxon>
        <taxon>Pseudomonadati</taxon>
        <taxon>Pseudomonadota</taxon>
        <taxon>Betaproteobacteria</taxon>
        <taxon>Burkholderiales</taxon>
        <taxon>Oxalobacteraceae</taxon>
        <taxon>Telluria group</taxon>
        <taxon>Pseudoduganella</taxon>
    </lineage>
</organism>
<dbReference type="GO" id="GO:0043164">
    <property type="term" value="P:Gram-negative-bacterium-type cell wall biogenesis"/>
    <property type="evidence" value="ECO:0007669"/>
    <property type="project" value="TreeGrafter"/>
</dbReference>
<dbReference type="CDD" id="cd06259">
    <property type="entry name" value="YdcF-like"/>
    <property type="match status" value="1"/>
</dbReference>
<accession>A0A6L6Q4Z6</accession>
<dbReference type="GO" id="GO:0000270">
    <property type="term" value="P:peptidoglycan metabolic process"/>
    <property type="evidence" value="ECO:0007669"/>
    <property type="project" value="TreeGrafter"/>
</dbReference>